<dbReference type="GO" id="GO:0008237">
    <property type="term" value="F:metallopeptidase activity"/>
    <property type="evidence" value="ECO:0007669"/>
    <property type="project" value="UniProtKB-KW"/>
</dbReference>
<evidence type="ECO:0000256" key="1">
    <source>
        <dbReference type="ARBA" id="ARBA00001947"/>
    </source>
</evidence>
<dbReference type="PANTHER" id="PTHR15910:SF1">
    <property type="entry name" value="ARCHAEMETZINCIN-2"/>
    <property type="match status" value="1"/>
</dbReference>
<sequence>MSKASSKRKIKSKVTNHHKPIPYAKGFHPPSQQVKSRAIGFGTNSIPQEYKDDGSSFPPIPHPTNQDDWLAQYVEEGQSYKDYLSENPWFSRRKHKFMLQKFVPSGSTISEKYPEGKIYIAKVGAFASDICFDDLIDYIKRFLKLPVKVLEGIDVEQQGSRLTLVENPSCNPSSRPGSRIKRSTLDTRYNSKTKHIQICVDSILPRLRTMKPHDALCLIGLTPYDLYGDESDLFVAGMAAGLQQVAVFSLMRYNPALSFSTEFWYDIDETEEIGLMEKRKLILQRSCKLVVHELCHLLGIDHCIYYSCCMNGSGHLQEDFDQPMMLCPVDLHKLQTLTGFNVKTRYQSLLEFFQKHHLNTEAKWVERRLLFLQNEGEHSKK</sequence>
<dbReference type="Gene3D" id="3.40.390.10">
    <property type="entry name" value="Collagenase (Catalytic Domain)"/>
    <property type="match status" value="1"/>
</dbReference>
<dbReference type="CDD" id="cd11375">
    <property type="entry name" value="Peptidase_M54"/>
    <property type="match status" value="1"/>
</dbReference>
<comment type="caution">
    <text evidence="8">The sequence shown here is derived from an EMBL/GenBank/DDBJ whole genome shotgun (WGS) entry which is preliminary data.</text>
</comment>
<evidence type="ECO:0000313" key="9">
    <source>
        <dbReference type="Proteomes" id="UP000762676"/>
    </source>
</evidence>
<name>A0AAV4FWH9_9GAST</name>
<keyword evidence="6" id="KW-0482">Metalloprotease</keyword>
<keyword evidence="4" id="KW-0378">Hydrolase</keyword>
<dbReference type="SUPFAM" id="SSF55486">
    <property type="entry name" value="Metalloproteases ('zincins'), catalytic domain"/>
    <property type="match status" value="1"/>
</dbReference>
<keyword evidence="2" id="KW-0645">Protease</keyword>
<dbReference type="PANTHER" id="PTHR15910">
    <property type="entry name" value="ARCHAEMETZINCIN"/>
    <property type="match status" value="1"/>
</dbReference>
<evidence type="ECO:0000256" key="4">
    <source>
        <dbReference type="ARBA" id="ARBA00022801"/>
    </source>
</evidence>
<feature type="region of interest" description="Disordered" evidence="7">
    <location>
        <begin position="1"/>
        <end position="32"/>
    </location>
</feature>
<protein>
    <submittedName>
        <fullName evidence="8">Archaemetzincin-2-like</fullName>
    </submittedName>
</protein>
<keyword evidence="5" id="KW-0862">Zinc</keyword>
<evidence type="ECO:0000256" key="6">
    <source>
        <dbReference type="ARBA" id="ARBA00023049"/>
    </source>
</evidence>
<evidence type="ECO:0000256" key="3">
    <source>
        <dbReference type="ARBA" id="ARBA00022723"/>
    </source>
</evidence>
<keyword evidence="9" id="KW-1185">Reference proteome</keyword>
<dbReference type="InterPro" id="IPR012962">
    <property type="entry name" value="Pept_M54_archaemetzincn"/>
</dbReference>
<feature type="compositionally biased region" description="Basic residues" evidence="7">
    <location>
        <begin position="1"/>
        <end position="20"/>
    </location>
</feature>
<evidence type="ECO:0000256" key="7">
    <source>
        <dbReference type="SAM" id="MobiDB-lite"/>
    </source>
</evidence>
<comment type="cofactor">
    <cofactor evidence="1">
        <name>Zn(2+)</name>
        <dbReference type="ChEBI" id="CHEBI:29105"/>
    </cofactor>
</comment>
<dbReference type="InterPro" id="IPR024079">
    <property type="entry name" value="MetalloPept_cat_dom_sf"/>
</dbReference>
<dbReference type="EMBL" id="BMAT01008080">
    <property type="protein sequence ID" value="GFR77509.1"/>
    <property type="molecule type" value="Genomic_DNA"/>
</dbReference>
<accession>A0AAV4FWH9</accession>
<proteinExistence type="predicted"/>
<keyword evidence="3" id="KW-0479">Metal-binding</keyword>
<evidence type="ECO:0000256" key="2">
    <source>
        <dbReference type="ARBA" id="ARBA00022670"/>
    </source>
</evidence>
<reference evidence="8 9" key="1">
    <citation type="journal article" date="2021" name="Elife">
        <title>Chloroplast acquisition without the gene transfer in kleptoplastic sea slugs, Plakobranchus ocellatus.</title>
        <authorList>
            <person name="Maeda T."/>
            <person name="Takahashi S."/>
            <person name="Yoshida T."/>
            <person name="Shimamura S."/>
            <person name="Takaki Y."/>
            <person name="Nagai Y."/>
            <person name="Toyoda A."/>
            <person name="Suzuki Y."/>
            <person name="Arimoto A."/>
            <person name="Ishii H."/>
            <person name="Satoh N."/>
            <person name="Nishiyama T."/>
            <person name="Hasebe M."/>
            <person name="Maruyama T."/>
            <person name="Minagawa J."/>
            <person name="Obokata J."/>
            <person name="Shigenobu S."/>
        </authorList>
    </citation>
    <scope>NUCLEOTIDE SEQUENCE [LARGE SCALE GENOMIC DNA]</scope>
</reference>
<gene>
    <name evidence="8" type="ORF">ElyMa_003970600</name>
</gene>
<evidence type="ECO:0000313" key="8">
    <source>
        <dbReference type="EMBL" id="GFR77509.1"/>
    </source>
</evidence>
<organism evidence="8 9">
    <name type="scientific">Elysia marginata</name>
    <dbReference type="NCBI Taxonomy" id="1093978"/>
    <lineage>
        <taxon>Eukaryota</taxon>
        <taxon>Metazoa</taxon>
        <taxon>Spiralia</taxon>
        <taxon>Lophotrochozoa</taxon>
        <taxon>Mollusca</taxon>
        <taxon>Gastropoda</taxon>
        <taxon>Heterobranchia</taxon>
        <taxon>Euthyneura</taxon>
        <taxon>Panpulmonata</taxon>
        <taxon>Sacoglossa</taxon>
        <taxon>Placobranchoidea</taxon>
        <taxon>Plakobranchidae</taxon>
        <taxon>Elysia</taxon>
    </lineage>
</organism>
<dbReference type="Proteomes" id="UP000762676">
    <property type="component" value="Unassembled WGS sequence"/>
</dbReference>
<dbReference type="GO" id="GO:0046872">
    <property type="term" value="F:metal ion binding"/>
    <property type="evidence" value="ECO:0007669"/>
    <property type="project" value="UniProtKB-KW"/>
</dbReference>
<dbReference type="GO" id="GO:0006508">
    <property type="term" value="P:proteolysis"/>
    <property type="evidence" value="ECO:0007669"/>
    <property type="project" value="UniProtKB-KW"/>
</dbReference>
<dbReference type="AlphaFoldDB" id="A0AAV4FWH9"/>
<evidence type="ECO:0000256" key="5">
    <source>
        <dbReference type="ARBA" id="ARBA00022833"/>
    </source>
</evidence>
<dbReference type="Pfam" id="PF07998">
    <property type="entry name" value="Peptidase_M54"/>
    <property type="match status" value="1"/>
</dbReference>